<evidence type="ECO:0000313" key="3">
    <source>
        <dbReference type="EMBL" id="MBP2330602.1"/>
    </source>
</evidence>
<evidence type="ECO:0000313" key="4">
    <source>
        <dbReference type="Proteomes" id="UP001519332"/>
    </source>
</evidence>
<dbReference type="Proteomes" id="UP001519332">
    <property type="component" value="Unassembled WGS sequence"/>
</dbReference>
<evidence type="ECO:0000256" key="1">
    <source>
        <dbReference type="SAM" id="MobiDB-lite"/>
    </source>
</evidence>
<dbReference type="NCBIfam" id="NF040586">
    <property type="entry name" value="FxSxx_TPR"/>
    <property type="match status" value="1"/>
</dbReference>
<dbReference type="InterPro" id="IPR027417">
    <property type="entry name" value="P-loop_NTPase"/>
</dbReference>
<feature type="region of interest" description="Disordered" evidence="1">
    <location>
        <begin position="1"/>
        <end position="33"/>
    </location>
</feature>
<name>A0ABS4U1R6_9PSEU</name>
<dbReference type="InterPro" id="IPR002182">
    <property type="entry name" value="NB-ARC"/>
</dbReference>
<dbReference type="InterPro" id="IPR053137">
    <property type="entry name" value="NLR-like"/>
</dbReference>
<proteinExistence type="predicted"/>
<dbReference type="Pfam" id="PF00931">
    <property type="entry name" value="NB-ARC"/>
    <property type="match status" value="1"/>
</dbReference>
<dbReference type="EMBL" id="JAGINW010000001">
    <property type="protein sequence ID" value="MBP2330602.1"/>
    <property type="molecule type" value="Genomic_DNA"/>
</dbReference>
<dbReference type="Gene3D" id="3.40.50.300">
    <property type="entry name" value="P-loop containing nucleotide triphosphate hydrolases"/>
    <property type="match status" value="1"/>
</dbReference>
<reference evidence="3 4" key="1">
    <citation type="submission" date="2021-03" db="EMBL/GenBank/DDBJ databases">
        <title>Sequencing the genomes of 1000 actinobacteria strains.</title>
        <authorList>
            <person name="Klenk H.-P."/>
        </authorList>
    </citation>
    <scope>NUCLEOTIDE SEQUENCE [LARGE SCALE GENOMIC DNA]</scope>
    <source>
        <strain evidence="3 4">DSM 46670</strain>
    </source>
</reference>
<dbReference type="SUPFAM" id="SSF52540">
    <property type="entry name" value="P-loop containing nucleoside triphosphate hydrolases"/>
    <property type="match status" value="1"/>
</dbReference>
<dbReference type="Gene3D" id="1.25.40.10">
    <property type="entry name" value="Tetratricopeptide repeat domain"/>
    <property type="match status" value="2"/>
</dbReference>
<feature type="domain" description="NB-ARC" evidence="2">
    <location>
        <begin position="84"/>
        <end position="213"/>
    </location>
</feature>
<dbReference type="Pfam" id="PF12721">
    <property type="entry name" value="RHIM"/>
    <property type="match status" value="1"/>
</dbReference>
<evidence type="ECO:0000259" key="2">
    <source>
        <dbReference type="Pfam" id="PF00931"/>
    </source>
</evidence>
<gene>
    <name evidence="3" type="ORF">JOF56_010987</name>
</gene>
<protein>
    <recommendedName>
        <fullName evidence="2">NB-ARC domain-containing protein</fullName>
    </recommendedName>
</protein>
<dbReference type="PANTHER" id="PTHR46082:SF6">
    <property type="entry name" value="AAA+ ATPASE DOMAIN-CONTAINING PROTEIN-RELATED"/>
    <property type="match status" value="1"/>
</dbReference>
<dbReference type="InterPro" id="IPR025735">
    <property type="entry name" value="RHIM"/>
</dbReference>
<dbReference type="SUPFAM" id="SSF48452">
    <property type="entry name" value="TPR-like"/>
    <property type="match status" value="2"/>
</dbReference>
<dbReference type="Pfam" id="PF13424">
    <property type="entry name" value="TPR_12"/>
    <property type="match status" value="2"/>
</dbReference>
<dbReference type="PANTHER" id="PTHR46082">
    <property type="entry name" value="ATP/GTP-BINDING PROTEIN-RELATED"/>
    <property type="match status" value="1"/>
</dbReference>
<dbReference type="InterPro" id="IPR011990">
    <property type="entry name" value="TPR-like_helical_dom_sf"/>
</dbReference>
<comment type="caution">
    <text evidence="3">The sequence shown here is derived from an EMBL/GenBank/DDBJ whole genome shotgun (WGS) entry which is preliminary data.</text>
</comment>
<dbReference type="Pfam" id="PF13374">
    <property type="entry name" value="TPR_10"/>
    <property type="match status" value="1"/>
</dbReference>
<dbReference type="RefSeq" id="WP_209647208.1">
    <property type="nucleotide sequence ID" value="NZ_JAGINW010000001.1"/>
</dbReference>
<sequence length="767" mass="82349">MGTPGPATDGTRATSDVDARGSKGVQIGNNNTMSLFPRPDVSWPVRVGVVPQAADCYQDRDAQRHVQQALADDRAAVVPAATAVLFGLGGVGKTQMAARHARGVWTDSSVDVAVWVAATSRDAVITGYAHAATHLLVGAEGATPEQAAASLLAWLAGTDRRWLIVLDDVQAPADLRGLWPPSDRTGQVIVTTRRQDTALARADRHLIEVGVFTAPESKAYLATKLPAAASTADGVTQLEGLADDLGHLPLALAQAAAFIADKPLLTPATYRRRLADRRKGLAEVLPDDQSLPDDHQQTVAATWSLSIELANLLTPVGLARPLLEIASVLDPVGIPTGVVISRAVCEYLTRRAGRDVDLETAGDTLGCLHRLSLITFDTAQPIRAVRVHALVQRATRDAVSADRLGEVAMVAADALLEIWPEVERDADLVAVLRANTAALHAAAESHLWNPDLDIGGHPVLFRAGNSLGTAGQLSQAVTYYEHLHTTATQHLAVDHPDTLTIRHNIARQRGEAGDATGAIEALEHVLTEELRVLGADHPSTLTTRGNIAYWRGASGDIAGAVEAFELLLTDRLRVLGPDHPSTLTTRGNIAYWRGEAGDATGAIEALEHLLTDRLRVLGPDHPSTLTTRHNIARWRGEAGDIAGAIEAFEHLLTDRLRVLGPDHPSTLTTRHNIAYWRGEAGDATGAIEAFEHLLTDRLRVLGPDHPSTLTTRHNIARWRGEAGDIAGAIEAFEHLLTDRLRVLGPDHPSTLTTRHNIAHWQDRRKLP</sequence>
<keyword evidence="4" id="KW-1185">Reference proteome</keyword>
<accession>A0ABS4U1R6</accession>
<dbReference type="PRINTS" id="PR00364">
    <property type="entry name" value="DISEASERSIST"/>
</dbReference>
<organism evidence="3 4">
    <name type="scientific">Kibdelosporangium banguiense</name>
    <dbReference type="NCBI Taxonomy" id="1365924"/>
    <lineage>
        <taxon>Bacteria</taxon>
        <taxon>Bacillati</taxon>
        <taxon>Actinomycetota</taxon>
        <taxon>Actinomycetes</taxon>
        <taxon>Pseudonocardiales</taxon>
        <taxon>Pseudonocardiaceae</taxon>
        <taxon>Kibdelosporangium</taxon>
    </lineage>
</organism>